<evidence type="ECO:0000256" key="1">
    <source>
        <dbReference type="ARBA" id="ARBA00004141"/>
    </source>
</evidence>
<feature type="transmembrane region" description="Helical" evidence="6">
    <location>
        <begin position="69"/>
        <end position="94"/>
    </location>
</feature>
<feature type="transmembrane region" description="Helical" evidence="6">
    <location>
        <begin position="100"/>
        <end position="124"/>
    </location>
</feature>
<dbReference type="GO" id="GO:0000271">
    <property type="term" value="P:polysaccharide biosynthetic process"/>
    <property type="evidence" value="ECO:0007669"/>
    <property type="project" value="InterPro"/>
</dbReference>
<feature type="transmembrane region" description="Helical" evidence="6">
    <location>
        <begin position="7"/>
        <end position="25"/>
    </location>
</feature>
<dbReference type="Proteomes" id="UP000198827">
    <property type="component" value="Chromosome I"/>
</dbReference>
<evidence type="ECO:0000256" key="5">
    <source>
        <dbReference type="ARBA" id="ARBA00023136"/>
    </source>
</evidence>
<evidence type="ECO:0000256" key="6">
    <source>
        <dbReference type="SAM" id="Phobius"/>
    </source>
</evidence>
<keyword evidence="3 6" id="KW-0812">Transmembrane</keyword>
<dbReference type="Pfam" id="PF04138">
    <property type="entry name" value="GtrA_DPMS_TM"/>
    <property type="match status" value="1"/>
</dbReference>
<name>A0A1H0N5X0_9PSED</name>
<accession>A0A1H0N5X0</accession>
<dbReference type="PANTHER" id="PTHR38459:SF6">
    <property type="entry name" value="ARABINOGALACTAN BIOSYNTHESIS RECRUITING PROTEIN RV3789"/>
    <property type="match status" value="1"/>
</dbReference>
<dbReference type="OrthoDB" id="7926501at2"/>
<comment type="subcellular location">
    <subcellularLocation>
        <location evidence="1">Membrane</location>
        <topology evidence="1">Multi-pass membrane protein</topology>
    </subcellularLocation>
</comment>
<organism evidence="8 9">
    <name type="scientific">Pseudomonas arsenicoxydans</name>
    <dbReference type="NCBI Taxonomy" id="702115"/>
    <lineage>
        <taxon>Bacteria</taxon>
        <taxon>Pseudomonadati</taxon>
        <taxon>Pseudomonadota</taxon>
        <taxon>Gammaproteobacteria</taxon>
        <taxon>Pseudomonadales</taxon>
        <taxon>Pseudomonadaceae</taxon>
        <taxon>Pseudomonas</taxon>
    </lineage>
</organism>
<evidence type="ECO:0000313" key="8">
    <source>
        <dbReference type="EMBL" id="SDO87895.1"/>
    </source>
</evidence>
<proteinExistence type="inferred from homology"/>
<reference evidence="8 9" key="1">
    <citation type="submission" date="2016-10" db="EMBL/GenBank/DDBJ databases">
        <authorList>
            <person name="de Groot N.N."/>
        </authorList>
    </citation>
    <scope>NUCLEOTIDE SEQUENCE [LARGE SCALE GENOMIC DNA]</scope>
    <source>
        <strain evidence="8 9">CECT 7543</strain>
    </source>
</reference>
<dbReference type="PANTHER" id="PTHR38459">
    <property type="entry name" value="PROPHAGE BACTOPRENOL-LINKED GLUCOSE TRANSLOCASE HOMOLOG"/>
    <property type="match status" value="1"/>
</dbReference>
<keyword evidence="4 6" id="KW-1133">Transmembrane helix</keyword>
<dbReference type="AlphaFoldDB" id="A0A1H0N5X0"/>
<evidence type="ECO:0000313" key="9">
    <source>
        <dbReference type="Proteomes" id="UP000198827"/>
    </source>
</evidence>
<dbReference type="GO" id="GO:0005886">
    <property type="term" value="C:plasma membrane"/>
    <property type="evidence" value="ECO:0007669"/>
    <property type="project" value="TreeGrafter"/>
</dbReference>
<evidence type="ECO:0000256" key="4">
    <source>
        <dbReference type="ARBA" id="ARBA00022989"/>
    </source>
</evidence>
<dbReference type="InterPro" id="IPR007267">
    <property type="entry name" value="GtrA_DPMS_TM"/>
</dbReference>
<sequence length="134" mass="14733">MIKRELAVFLVVGSLTVLIDFLTYRSLVWTGWMNIDLAKAIGFLTGTLFAYFANRVWTFGHQEHAPGSVWRFVLLYAITLSANVLVNAGCLALLSPLSIAVQVAFLIATGVSAVLNFQGMKLFVFKASVLMEKS</sequence>
<evidence type="ECO:0000256" key="2">
    <source>
        <dbReference type="ARBA" id="ARBA00009399"/>
    </source>
</evidence>
<feature type="domain" description="GtrA/DPMS transmembrane" evidence="7">
    <location>
        <begin position="9"/>
        <end position="125"/>
    </location>
</feature>
<feature type="transmembrane region" description="Helical" evidence="6">
    <location>
        <begin position="37"/>
        <end position="57"/>
    </location>
</feature>
<gene>
    <name evidence="8" type="ORF">SAMN04489798_4101</name>
</gene>
<evidence type="ECO:0000256" key="3">
    <source>
        <dbReference type="ARBA" id="ARBA00022692"/>
    </source>
</evidence>
<evidence type="ECO:0000259" key="7">
    <source>
        <dbReference type="Pfam" id="PF04138"/>
    </source>
</evidence>
<dbReference type="EMBL" id="LT629705">
    <property type="protein sequence ID" value="SDO87895.1"/>
    <property type="molecule type" value="Genomic_DNA"/>
</dbReference>
<dbReference type="RefSeq" id="WP_090183505.1">
    <property type="nucleotide sequence ID" value="NZ_LT629705.1"/>
</dbReference>
<keyword evidence="5 6" id="KW-0472">Membrane</keyword>
<protein>
    <submittedName>
        <fullName evidence="8">Putative flippase GtrA (Transmembrane translocase of bactoprenol-linked glucose)</fullName>
    </submittedName>
</protein>
<comment type="similarity">
    <text evidence="2">Belongs to the GtrA family.</text>
</comment>
<dbReference type="InterPro" id="IPR051401">
    <property type="entry name" value="GtrA_CellWall_Glycosyl"/>
</dbReference>